<dbReference type="Proteomes" id="UP000202511">
    <property type="component" value="Segment"/>
</dbReference>
<sequence>MDTRTQTNVDGDLSSGNTRGPTAHRDDSDFDRLPPEVVWCIASWLGSTVDLVRASMVCRRLAAVSQSIRRERVRAWHLAAPRNDLYALGRQLFAAIAMDDPSATVDALDVGYLGLRDRLCEFPTHYGSGQSAFEVGALVGRAVKIGDWCPRWNSPKMTPLAAAIACGSARCARMLAAMGASLNTHEVIGAVTALIDHAAWRTVVIVCGEADGERKRLWRSGRSCPSSEVVDLRRTYGEPLTLNVPVDVREGGPVDPVRVLRPVFEKGAIVCHTRAARSLLMHVRSRTTYVAITPPAVMATARVHSTFASELRPPLRPSSLCWSSTGASRGVRAYSHLVCSCVKDLPPFLFVAATQTLGRPRLRLFFPSSMTIIVLFKSDALAI</sequence>
<organism evidence="3 4">
    <name type="scientific">Pandoravirus inopinatum</name>
    <dbReference type="NCBI Taxonomy" id="1605721"/>
    <lineage>
        <taxon>Viruses</taxon>
        <taxon>Pandoravirus</taxon>
    </lineage>
</organism>
<evidence type="ECO:0000256" key="1">
    <source>
        <dbReference type="SAM" id="MobiDB-lite"/>
    </source>
</evidence>
<evidence type="ECO:0000259" key="2">
    <source>
        <dbReference type="Pfam" id="PF12937"/>
    </source>
</evidence>
<dbReference type="EMBL" id="KP136319">
    <property type="protein sequence ID" value="AJF97791.1"/>
    <property type="molecule type" value="Genomic_DNA"/>
</dbReference>
<protein>
    <submittedName>
        <fullName evidence="3">F-box domain protein</fullName>
    </submittedName>
</protein>
<accession>A0A0B5JA68</accession>
<dbReference type="GeneID" id="23462708"/>
<evidence type="ECO:0000313" key="4">
    <source>
        <dbReference type="Proteomes" id="UP000202511"/>
    </source>
</evidence>
<dbReference type="InterPro" id="IPR001810">
    <property type="entry name" value="F-box_dom"/>
</dbReference>
<feature type="region of interest" description="Disordered" evidence="1">
    <location>
        <begin position="1"/>
        <end position="28"/>
    </location>
</feature>
<dbReference type="CDD" id="cd09917">
    <property type="entry name" value="F-box_SF"/>
    <property type="match status" value="1"/>
</dbReference>
<dbReference type="InterPro" id="IPR036770">
    <property type="entry name" value="Ankyrin_rpt-contain_sf"/>
</dbReference>
<dbReference type="Gene3D" id="1.20.1280.50">
    <property type="match status" value="1"/>
</dbReference>
<dbReference type="RefSeq" id="YP_009120026.1">
    <property type="nucleotide sequence ID" value="NC_026440.1"/>
</dbReference>
<dbReference type="InterPro" id="IPR036047">
    <property type="entry name" value="F-box-like_dom_sf"/>
</dbReference>
<reference evidence="3 4" key="1">
    <citation type="journal article" date="2015" name="Parasitol. Res.">
        <title>Viruses in close associations with free-living amoebae.</title>
        <authorList>
            <person name="Scheid P."/>
        </authorList>
    </citation>
    <scope>NUCLEOTIDE SEQUENCE [LARGE SCALE GENOMIC DNA]</scope>
    <source>
        <strain evidence="3">KlaHel</strain>
    </source>
</reference>
<evidence type="ECO:0000313" key="3">
    <source>
        <dbReference type="EMBL" id="AJF97791.1"/>
    </source>
</evidence>
<feature type="compositionally biased region" description="Polar residues" evidence="1">
    <location>
        <begin position="1"/>
        <end position="20"/>
    </location>
</feature>
<dbReference type="Pfam" id="PF12937">
    <property type="entry name" value="F-box-like"/>
    <property type="match status" value="1"/>
</dbReference>
<dbReference type="KEGG" id="vg:23462708"/>
<dbReference type="SUPFAM" id="SSF48403">
    <property type="entry name" value="Ankyrin repeat"/>
    <property type="match status" value="1"/>
</dbReference>
<proteinExistence type="predicted"/>
<name>A0A0B5JA68_9VIRU</name>
<feature type="domain" description="F-box" evidence="2">
    <location>
        <begin position="30"/>
        <end position="65"/>
    </location>
</feature>
<dbReference type="SUPFAM" id="SSF81383">
    <property type="entry name" value="F-box domain"/>
    <property type="match status" value="1"/>
</dbReference>